<dbReference type="OrthoDB" id="517560at2"/>
<feature type="transmembrane region" description="Helical" evidence="1">
    <location>
        <begin position="6"/>
        <end position="26"/>
    </location>
</feature>
<keyword evidence="1" id="KW-1133">Transmembrane helix</keyword>
<accession>A0A1I6WGK6</accession>
<evidence type="ECO:0000259" key="2">
    <source>
        <dbReference type="Pfam" id="PF03713"/>
    </source>
</evidence>
<dbReference type="EMBL" id="FOZW01000021">
    <property type="protein sequence ID" value="SFT25105.1"/>
    <property type="molecule type" value="Genomic_DNA"/>
</dbReference>
<sequence length="279" mass="30087">MTYSRFALMILASTVIMFGLMYLNTYAFEHVFFSETRVYMAIVMGATMAFVMLAFMAAMYPSRAVNIAIFAGSIVVFAGALWLVRSQVTVNGASYMRAMIPHHSIAIMTSERAGIEDARVRKLADGIATAQKKEIAEMRALIADVAAGNVVREVYEDPPAQQGTLQDALSNTLLSTLDPAPLTPEEAGDAMPEGETCAFRRTRTEDPVLIAAADGSAAVTKLNGIILSLNAGDAERSYGTEGIEMAVEPVDAQRSDSQLTFRLSPGPEAIYRGFWSCSG</sequence>
<reference evidence="4" key="1">
    <citation type="submission" date="2016-10" db="EMBL/GenBank/DDBJ databases">
        <authorList>
            <person name="Varghese N."/>
            <person name="Submissions S."/>
        </authorList>
    </citation>
    <scope>NUCLEOTIDE SEQUENCE [LARGE SCALE GENOMIC DNA]</scope>
    <source>
        <strain evidence="4">DSM 26894</strain>
    </source>
</reference>
<protein>
    <recommendedName>
        <fullName evidence="2">DUF305 domain-containing protein</fullName>
    </recommendedName>
</protein>
<dbReference type="Proteomes" id="UP000199392">
    <property type="component" value="Unassembled WGS sequence"/>
</dbReference>
<dbReference type="AlphaFoldDB" id="A0A1I6WGK6"/>
<gene>
    <name evidence="3" type="ORF">SAMN04488050_1217</name>
</gene>
<evidence type="ECO:0000313" key="3">
    <source>
        <dbReference type="EMBL" id="SFT25105.1"/>
    </source>
</evidence>
<dbReference type="Pfam" id="PF03713">
    <property type="entry name" value="DUF305"/>
    <property type="match status" value="1"/>
</dbReference>
<keyword evidence="4" id="KW-1185">Reference proteome</keyword>
<feature type="transmembrane region" description="Helical" evidence="1">
    <location>
        <begin position="38"/>
        <end position="58"/>
    </location>
</feature>
<evidence type="ECO:0000313" key="4">
    <source>
        <dbReference type="Proteomes" id="UP000199392"/>
    </source>
</evidence>
<dbReference type="Gene3D" id="1.20.1260.10">
    <property type="match status" value="1"/>
</dbReference>
<name>A0A1I6WGK6_9RHOB</name>
<dbReference type="RefSeq" id="WP_092430954.1">
    <property type="nucleotide sequence ID" value="NZ_FNCL01000024.1"/>
</dbReference>
<proteinExistence type="predicted"/>
<keyword evidence="1" id="KW-0472">Membrane</keyword>
<feature type="domain" description="DUF305" evidence="2">
    <location>
        <begin position="94"/>
        <end position="170"/>
    </location>
</feature>
<dbReference type="InterPro" id="IPR005183">
    <property type="entry name" value="DUF305_CopM-like"/>
</dbReference>
<keyword evidence="1" id="KW-0812">Transmembrane</keyword>
<feature type="transmembrane region" description="Helical" evidence="1">
    <location>
        <begin position="64"/>
        <end position="84"/>
    </location>
</feature>
<evidence type="ECO:0000256" key="1">
    <source>
        <dbReference type="SAM" id="Phobius"/>
    </source>
</evidence>
<dbReference type="InterPro" id="IPR012347">
    <property type="entry name" value="Ferritin-like"/>
</dbReference>
<dbReference type="STRING" id="311180.SAMN04488050_1217"/>
<organism evidence="3 4">
    <name type="scientific">Alloyangia pacifica</name>
    <dbReference type="NCBI Taxonomy" id="311180"/>
    <lineage>
        <taxon>Bacteria</taxon>
        <taxon>Pseudomonadati</taxon>
        <taxon>Pseudomonadota</taxon>
        <taxon>Alphaproteobacteria</taxon>
        <taxon>Rhodobacterales</taxon>
        <taxon>Roseobacteraceae</taxon>
        <taxon>Alloyangia</taxon>
    </lineage>
</organism>